<dbReference type="EMBL" id="ML143411">
    <property type="protein sequence ID" value="TBU29734.1"/>
    <property type="molecule type" value="Genomic_DNA"/>
</dbReference>
<name>A0A4Q9MPP9_9APHY</name>
<dbReference type="Proteomes" id="UP000292957">
    <property type="component" value="Unassembled WGS sequence"/>
</dbReference>
<reference evidence="1" key="1">
    <citation type="submission" date="2019-01" db="EMBL/GenBank/DDBJ databases">
        <title>Draft genome sequences of three monokaryotic isolates of the white-rot basidiomycete fungus Dichomitus squalens.</title>
        <authorList>
            <consortium name="DOE Joint Genome Institute"/>
            <person name="Lopez S.C."/>
            <person name="Andreopoulos B."/>
            <person name="Pangilinan J."/>
            <person name="Lipzen A."/>
            <person name="Riley R."/>
            <person name="Ahrendt S."/>
            <person name="Ng V."/>
            <person name="Barry K."/>
            <person name="Daum C."/>
            <person name="Grigoriev I.V."/>
            <person name="Hilden K.S."/>
            <person name="Makela M.R."/>
            <person name="de Vries R.P."/>
        </authorList>
    </citation>
    <scope>NUCLEOTIDE SEQUENCE [LARGE SCALE GENOMIC DNA]</scope>
    <source>
        <strain evidence="1">OM18370.1</strain>
    </source>
</reference>
<sequence>MDAFLSLDHIWTTTEMDGEAFDPAPTSTSEPEGIPLSYEHGSGSTGHFFCVIA</sequence>
<dbReference type="AlphaFoldDB" id="A0A4Q9MPP9"/>
<evidence type="ECO:0008006" key="2">
    <source>
        <dbReference type="Google" id="ProtNLM"/>
    </source>
</evidence>
<gene>
    <name evidence="1" type="ORF">BD311DRAFT_756189</name>
</gene>
<accession>A0A4Q9MPP9</accession>
<organism evidence="1">
    <name type="scientific">Dichomitus squalens</name>
    <dbReference type="NCBI Taxonomy" id="114155"/>
    <lineage>
        <taxon>Eukaryota</taxon>
        <taxon>Fungi</taxon>
        <taxon>Dikarya</taxon>
        <taxon>Basidiomycota</taxon>
        <taxon>Agaricomycotina</taxon>
        <taxon>Agaricomycetes</taxon>
        <taxon>Polyporales</taxon>
        <taxon>Polyporaceae</taxon>
        <taxon>Dichomitus</taxon>
    </lineage>
</organism>
<proteinExistence type="predicted"/>
<protein>
    <recommendedName>
        <fullName evidence="2">Pheromone</fullName>
    </recommendedName>
</protein>
<evidence type="ECO:0000313" key="1">
    <source>
        <dbReference type="EMBL" id="TBU29734.1"/>
    </source>
</evidence>